<comment type="caution">
    <text evidence="1">The sequence shown here is derived from an EMBL/GenBank/DDBJ whole genome shotgun (WGS) entry which is preliminary data.</text>
</comment>
<protein>
    <submittedName>
        <fullName evidence="1">Uncharacterized protein</fullName>
    </submittedName>
</protein>
<gene>
    <name evidence="1" type="ORF">E2C01_054130</name>
</gene>
<name>A0A5B7GR41_PORTR</name>
<reference evidence="1 2" key="1">
    <citation type="submission" date="2019-05" db="EMBL/GenBank/DDBJ databases">
        <title>Another draft genome of Portunus trituberculatus and its Hox gene families provides insights of decapod evolution.</title>
        <authorList>
            <person name="Jeong J.-H."/>
            <person name="Song I."/>
            <person name="Kim S."/>
            <person name="Choi T."/>
            <person name="Kim D."/>
            <person name="Ryu S."/>
            <person name="Kim W."/>
        </authorList>
    </citation>
    <scope>NUCLEOTIDE SEQUENCE [LARGE SCALE GENOMIC DNA]</scope>
    <source>
        <tissue evidence="1">Muscle</tissue>
    </source>
</reference>
<dbReference type="OrthoDB" id="7437979at2759"/>
<sequence length="103" mass="12141">MGKLNKIWSELEEPFNIESCRRQVRDKVHGKTSKLKDSGAPYERVFVKRDVHPSVRNEWKRLRDAEAAERAKPQNTGCVIKLDTRARKLYRDVIIDSWRQASF</sequence>
<dbReference type="AlphaFoldDB" id="A0A5B7GR41"/>
<accession>A0A5B7GR41</accession>
<proteinExistence type="predicted"/>
<dbReference type="EMBL" id="VSRR010017177">
    <property type="protein sequence ID" value="MPC60093.1"/>
    <property type="molecule type" value="Genomic_DNA"/>
</dbReference>
<organism evidence="1 2">
    <name type="scientific">Portunus trituberculatus</name>
    <name type="common">Swimming crab</name>
    <name type="synonym">Neptunus trituberculatus</name>
    <dbReference type="NCBI Taxonomy" id="210409"/>
    <lineage>
        <taxon>Eukaryota</taxon>
        <taxon>Metazoa</taxon>
        <taxon>Ecdysozoa</taxon>
        <taxon>Arthropoda</taxon>
        <taxon>Crustacea</taxon>
        <taxon>Multicrustacea</taxon>
        <taxon>Malacostraca</taxon>
        <taxon>Eumalacostraca</taxon>
        <taxon>Eucarida</taxon>
        <taxon>Decapoda</taxon>
        <taxon>Pleocyemata</taxon>
        <taxon>Brachyura</taxon>
        <taxon>Eubrachyura</taxon>
        <taxon>Portunoidea</taxon>
        <taxon>Portunidae</taxon>
        <taxon>Portuninae</taxon>
        <taxon>Portunus</taxon>
    </lineage>
</organism>
<evidence type="ECO:0000313" key="1">
    <source>
        <dbReference type="EMBL" id="MPC60093.1"/>
    </source>
</evidence>
<keyword evidence="2" id="KW-1185">Reference proteome</keyword>
<dbReference type="Proteomes" id="UP000324222">
    <property type="component" value="Unassembled WGS sequence"/>
</dbReference>
<evidence type="ECO:0000313" key="2">
    <source>
        <dbReference type="Proteomes" id="UP000324222"/>
    </source>
</evidence>